<dbReference type="PROSITE" id="PS50158">
    <property type="entry name" value="ZF_CCHC"/>
    <property type="match status" value="1"/>
</dbReference>
<keyword evidence="1" id="KW-0863">Zinc-finger</keyword>
<proteinExistence type="predicted"/>
<feature type="region of interest" description="Disordered" evidence="2">
    <location>
        <begin position="1"/>
        <end position="23"/>
    </location>
</feature>
<dbReference type="InterPro" id="IPR036875">
    <property type="entry name" value="Znf_CCHC_sf"/>
</dbReference>
<evidence type="ECO:0000313" key="5">
    <source>
        <dbReference type="Proteomes" id="UP000069940"/>
    </source>
</evidence>
<dbReference type="CDD" id="cd00303">
    <property type="entry name" value="retropepsin_like"/>
    <property type="match status" value="1"/>
</dbReference>
<dbReference type="InterPro" id="IPR001969">
    <property type="entry name" value="Aspartic_peptidase_AS"/>
</dbReference>
<dbReference type="Gene3D" id="2.40.70.10">
    <property type="entry name" value="Acid Proteases"/>
    <property type="match status" value="1"/>
</dbReference>
<accession>A0ABM1YEG1</accession>
<organism evidence="4 5">
    <name type="scientific">Aedes albopictus</name>
    <name type="common">Asian tiger mosquito</name>
    <name type="synonym">Stegomyia albopicta</name>
    <dbReference type="NCBI Taxonomy" id="7160"/>
    <lineage>
        <taxon>Eukaryota</taxon>
        <taxon>Metazoa</taxon>
        <taxon>Ecdysozoa</taxon>
        <taxon>Arthropoda</taxon>
        <taxon>Hexapoda</taxon>
        <taxon>Insecta</taxon>
        <taxon>Pterygota</taxon>
        <taxon>Neoptera</taxon>
        <taxon>Endopterygota</taxon>
        <taxon>Diptera</taxon>
        <taxon>Nematocera</taxon>
        <taxon>Culicoidea</taxon>
        <taxon>Culicidae</taxon>
        <taxon>Culicinae</taxon>
        <taxon>Aedini</taxon>
        <taxon>Aedes</taxon>
        <taxon>Stegomyia</taxon>
    </lineage>
</organism>
<feature type="compositionally biased region" description="Polar residues" evidence="2">
    <location>
        <begin position="1"/>
        <end position="11"/>
    </location>
</feature>
<dbReference type="Proteomes" id="UP000069940">
    <property type="component" value="Unassembled WGS sequence"/>
</dbReference>
<dbReference type="InterPro" id="IPR021109">
    <property type="entry name" value="Peptidase_aspartic_dom_sf"/>
</dbReference>
<protein>
    <recommendedName>
        <fullName evidence="3">CCHC-type domain-containing protein</fullName>
    </recommendedName>
</protein>
<dbReference type="Pfam" id="PF03564">
    <property type="entry name" value="DUF1759"/>
    <property type="match status" value="1"/>
</dbReference>
<dbReference type="EnsemblMetazoa" id="AALFPA23_008408.R11356">
    <property type="protein sequence ID" value="AALFPA23_008408.P11356"/>
    <property type="gene ID" value="AALFPA23_008408"/>
</dbReference>
<dbReference type="RefSeq" id="XP_062713621.1">
    <property type="nucleotide sequence ID" value="XM_062857637.1"/>
</dbReference>
<evidence type="ECO:0000256" key="1">
    <source>
        <dbReference type="PROSITE-ProRule" id="PRU00047"/>
    </source>
</evidence>
<dbReference type="PROSITE" id="PS00141">
    <property type="entry name" value="ASP_PROTEASE"/>
    <property type="match status" value="1"/>
</dbReference>
<reference evidence="4" key="2">
    <citation type="submission" date="2025-05" db="UniProtKB">
        <authorList>
            <consortium name="EnsemblMetazoa"/>
        </authorList>
    </citation>
    <scope>IDENTIFICATION</scope>
    <source>
        <strain evidence="4">Foshan</strain>
    </source>
</reference>
<feature type="compositionally biased region" description="Low complexity" evidence="2">
    <location>
        <begin position="12"/>
        <end position="23"/>
    </location>
</feature>
<dbReference type="Gene3D" id="4.10.60.10">
    <property type="entry name" value="Zinc finger, CCHC-type"/>
    <property type="match status" value="1"/>
</dbReference>
<keyword evidence="1" id="KW-0862">Zinc</keyword>
<dbReference type="PANTHER" id="PTHR47331">
    <property type="entry name" value="PHD-TYPE DOMAIN-CONTAINING PROTEIN"/>
    <property type="match status" value="1"/>
</dbReference>
<keyword evidence="1" id="KW-0479">Metal-binding</keyword>
<evidence type="ECO:0000256" key="2">
    <source>
        <dbReference type="SAM" id="MobiDB-lite"/>
    </source>
</evidence>
<dbReference type="SUPFAM" id="SSF57756">
    <property type="entry name" value="Retrovirus zinc finger-like domains"/>
    <property type="match status" value="1"/>
</dbReference>
<feature type="domain" description="CCHC-type" evidence="3">
    <location>
        <begin position="405"/>
        <end position="418"/>
    </location>
</feature>
<dbReference type="InterPro" id="IPR001878">
    <property type="entry name" value="Znf_CCHC"/>
</dbReference>
<name>A0ABM1YEG1_AEDAL</name>
<dbReference type="InterPro" id="IPR005312">
    <property type="entry name" value="DUF1759"/>
</dbReference>
<reference evidence="5" key="1">
    <citation type="journal article" date="2015" name="Proc. Natl. Acad. Sci. U.S.A.">
        <title>Genome sequence of the Asian Tiger mosquito, Aedes albopictus, reveals insights into its biology, genetics, and evolution.</title>
        <authorList>
            <person name="Chen X.G."/>
            <person name="Jiang X."/>
            <person name="Gu J."/>
            <person name="Xu M."/>
            <person name="Wu Y."/>
            <person name="Deng Y."/>
            <person name="Zhang C."/>
            <person name="Bonizzoni M."/>
            <person name="Dermauw W."/>
            <person name="Vontas J."/>
            <person name="Armbruster P."/>
            <person name="Huang X."/>
            <person name="Yang Y."/>
            <person name="Zhang H."/>
            <person name="He W."/>
            <person name="Peng H."/>
            <person name="Liu Y."/>
            <person name="Wu K."/>
            <person name="Chen J."/>
            <person name="Lirakis M."/>
            <person name="Topalis P."/>
            <person name="Van Leeuwen T."/>
            <person name="Hall A.B."/>
            <person name="Jiang X."/>
            <person name="Thorpe C."/>
            <person name="Mueller R.L."/>
            <person name="Sun C."/>
            <person name="Waterhouse R.M."/>
            <person name="Yan G."/>
            <person name="Tu Z.J."/>
            <person name="Fang X."/>
            <person name="James A.A."/>
        </authorList>
    </citation>
    <scope>NUCLEOTIDE SEQUENCE [LARGE SCALE GENOMIC DNA]</scope>
    <source>
        <strain evidence="5">Foshan</strain>
    </source>
</reference>
<dbReference type="GeneID" id="134290483"/>
<sequence length="767" mass="86475">MSQVKTPMTRSATKAASEAAKQKQQLVDNATSWEINADAETLKEVSSLSRQRDQVSLKLARVQRALATSKHEVSLPQLKTFLKKVDDAYAEFSTIHTKLVAVIPDEAFRQQEEIYITFEERYDYVRTVIEELMLAHETNTTKAQTLQPQVILQQQPLKVPIPTFDGSYASWPKFKAIFQDLMAGSGDSDAIKLYHLDKALVGEAAGVLDAKVMSEGNYQQAWAILSERYENKRIIVETHIRGLFDIQKMASGSCKELRRLHDECVHHVESLKYLEQEFQGISDLFLVHIIASAMDQATRMAWESTQKKGKLPSYAQTISFLQTRCQMLENCEMAFPTNTEHSAKPSSRREGSTNESTVKIFATTSEPRKDICDFCQGLHRNYQCNMISAMPFDKRIEKVRASGVCFNCLRKGHSVRDCSSAKSCQKCQKRHHTQLHNEEVEQVSSPNVPVPAPETRHAIAESIESTATSSRESSNIPFSCNFADSTKTVFLLTAVVNVLDANNQPHPCRVLLDSGSQVNFVTANFASRIGSTKHRVNIPIRGINDVQTTAYDKVVVKFRSRVSDYEAQVQCLVTPSVTGIIPASRIDVSSWSIPFGVQLADPEFYKPEKIDMLLGAELFLKLLRPGYIKLDDDFPELRETTLGWVVAGAFKERPISKRVQHSHIALVDHNEKINQRFRSTQELSGPSSTSSIPQNGRYCRGMREDNLNQSTRRVMYRPTRSTANVPVLCCSAWTVPDQQRHFPSSANFSTMDDPIMMYQRPQLARCT</sequence>
<evidence type="ECO:0000313" key="4">
    <source>
        <dbReference type="EnsemblMetazoa" id="AALFPA23_008408.P11356"/>
    </source>
</evidence>
<evidence type="ECO:0000259" key="3">
    <source>
        <dbReference type="PROSITE" id="PS50158"/>
    </source>
</evidence>
<dbReference type="PANTHER" id="PTHR47331:SF4">
    <property type="entry name" value="PEPTIDASE S1 DOMAIN-CONTAINING PROTEIN"/>
    <property type="match status" value="1"/>
</dbReference>
<keyword evidence="5" id="KW-1185">Reference proteome</keyword>